<accession>A0AAV0EHY5</accession>
<feature type="compositionally biased region" description="Acidic residues" evidence="1">
    <location>
        <begin position="1"/>
        <end position="15"/>
    </location>
</feature>
<dbReference type="InterPro" id="IPR004332">
    <property type="entry name" value="Transposase_MuDR"/>
</dbReference>
<dbReference type="EMBL" id="CAMAPF010000924">
    <property type="protein sequence ID" value="CAH9122391.1"/>
    <property type="molecule type" value="Genomic_DNA"/>
</dbReference>
<feature type="region of interest" description="Disordered" evidence="1">
    <location>
        <begin position="1"/>
        <end position="21"/>
    </location>
</feature>
<dbReference type="Pfam" id="PF03108">
    <property type="entry name" value="DBD_Tnp_Mut"/>
    <property type="match status" value="1"/>
</dbReference>
<dbReference type="AlphaFoldDB" id="A0AAV0EHY5"/>
<feature type="domain" description="Transposase MuDR plant" evidence="2">
    <location>
        <begin position="83"/>
        <end position="139"/>
    </location>
</feature>
<evidence type="ECO:0000313" key="4">
    <source>
        <dbReference type="Proteomes" id="UP001152523"/>
    </source>
</evidence>
<reference evidence="3" key="1">
    <citation type="submission" date="2022-07" db="EMBL/GenBank/DDBJ databases">
        <authorList>
            <person name="Macas J."/>
            <person name="Novak P."/>
            <person name="Neumann P."/>
        </authorList>
    </citation>
    <scope>NUCLEOTIDE SEQUENCE</scope>
</reference>
<sequence length="324" mass="36176">MAAENDDWSLDEYNSDDDKQPACWSHATNDTFYKFRDTGDLSDFSEPATIESLAELRSIHDSESPTSADEADSAHIQAAPGDVNFRLEQSFASIDDFYEAVKTYGVQNMYNLTFLKKDKIKCRVKCVNDCPWLIYCSKVGCSETYKVKTFISSHTCQKEGVKANFADTKWLGNKLIEDFREHPNMTGPEVKDLIYKKCNVMASIAKAYRVKAYASQSLHGNVAQQYSKLPNYCAELLKTNPGSTVELICPKHGENGPSRFDRIYVCIDACKKGFINGCRPLIALDGCHLSGYYRGQLLAAVSLDGNNGLFIVAYAIVSSETRET</sequence>
<organism evidence="3 4">
    <name type="scientific">Cuscuta epithymum</name>
    <dbReference type="NCBI Taxonomy" id="186058"/>
    <lineage>
        <taxon>Eukaryota</taxon>
        <taxon>Viridiplantae</taxon>
        <taxon>Streptophyta</taxon>
        <taxon>Embryophyta</taxon>
        <taxon>Tracheophyta</taxon>
        <taxon>Spermatophyta</taxon>
        <taxon>Magnoliopsida</taxon>
        <taxon>eudicotyledons</taxon>
        <taxon>Gunneridae</taxon>
        <taxon>Pentapetalae</taxon>
        <taxon>asterids</taxon>
        <taxon>lamiids</taxon>
        <taxon>Solanales</taxon>
        <taxon>Convolvulaceae</taxon>
        <taxon>Cuscuteae</taxon>
        <taxon>Cuscuta</taxon>
        <taxon>Cuscuta subgen. Cuscuta</taxon>
    </lineage>
</organism>
<name>A0AAV0EHY5_9ASTE</name>
<gene>
    <name evidence="3" type="ORF">CEPIT_LOCUS24439</name>
</gene>
<dbReference type="PANTHER" id="PTHR31973:SF187">
    <property type="entry name" value="MUTATOR TRANSPOSASE MUDRA PROTEIN"/>
    <property type="match status" value="1"/>
</dbReference>
<keyword evidence="4" id="KW-1185">Reference proteome</keyword>
<proteinExistence type="predicted"/>
<evidence type="ECO:0000256" key="1">
    <source>
        <dbReference type="SAM" id="MobiDB-lite"/>
    </source>
</evidence>
<protein>
    <recommendedName>
        <fullName evidence="2">Transposase MuDR plant domain-containing protein</fullName>
    </recommendedName>
</protein>
<evidence type="ECO:0000313" key="3">
    <source>
        <dbReference type="EMBL" id="CAH9122391.1"/>
    </source>
</evidence>
<evidence type="ECO:0000259" key="2">
    <source>
        <dbReference type="Pfam" id="PF03108"/>
    </source>
</evidence>
<comment type="caution">
    <text evidence="3">The sequence shown here is derived from an EMBL/GenBank/DDBJ whole genome shotgun (WGS) entry which is preliminary data.</text>
</comment>
<dbReference type="Proteomes" id="UP001152523">
    <property type="component" value="Unassembled WGS sequence"/>
</dbReference>
<dbReference type="PANTHER" id="PTHR31973">
    <property type="entry name" value="POLYPROTEIN, PUTATIVE-RELATED"/>
    <property type="match status" value="1"/>
</dbReference>